<evidence type="ECO:0000313" key="1">
    <source>
        <dbReference type="EMBL" id="SIQ03843.1"/>
    </source>
</evidence>
<accession>A0A1N6PHT3</accession>
<gene>
    <name evidence="1" type="ORF">SAMN05421834_10195</name>
</gene>
<dbReference type="EMBL" id="FTNC01000001">
    <property type="protein sequence ID" value="SIQ03843.1"/>
    <property type="molecule type" value="Genomic_DNA"/>
</dbReference>
<dbReference type="AlphaFoldDB" id="A0A1N6PHT3"/>
<dbReference type="Proteomes" id="UP000185669">
    <property type="component" value="Unassembled WGS sequence"/>
</dbReference>
<sequence>MIEFGFLNESKIYSSDLMEIIPLDDITEKYEFLKENFYIENSWLYPPIGYDKKNKPTKCVSWFALPNSHKLLLKSKFKKNNELQKFIPTIFGFLKGLQMYRDGWGHYYKTPIKEGKLISFYCNDKELCKIIDKIIFLYQKDSNIFKSYAAAIHWFLFGQSYKYEFEKFDAQYKVLDCCYNIATKITDIDKAKTHAQRIENLCLYYNIYLPDWARVKNGRSTLSELRNNLIHEAKFAGEPIGVSSDEENLYFNLQLINERILLSIPGVRSEMFSTGLTRFPYSLDWIK</sequence>
<dbReference type="STRING" id="56779.SAMN05421834_10195"/>
<name>A0A1N6PHT3_9FIRM</name>
<dbReference type="OrthoDB" id="5243123at2"/>
<organism evidence="1 2">
    <name type="scientific">Halanaerobium kushneri</name>
    <dbReference type="NCBI Taxonomy" id="56779"/>
    <lineage>
        <taxon>Bacteria</taxon>
        <taxon>Bacillati</taxon>
        <taxon>Bacillota</taxon>
        <taxon>Clostridia</taxon>
        <taxon>Halanaerobiales</taxon>
        <taxon>Halanaerobiaceae</taxon>
        <taxon>Halanaerobium</taxon>
    </lineage>
</organism>
<reference evidence="2" key="1">
    <citation type="submission" date="2017-01" db="EMBL/GenBank/DDBJ databases">
        <authorList>
            <person name="Varghese N."/>
            <person name="Submissions S."/>
        </authorList>
    </citation>
    <scope>NUCLEOTIDE SEQUENCE [LARGE SCALE GENOMIC DNA]</scope>
    <source>
        <strain evidence="2">ATCC 700103</strain>
    </source>
</reference>
<evidence type="ECO:0008006" key="3">
    <source>
        <dbReference type="Google" id="ProtNLM"/>
    </source>
</evidence>
<keyword evidence="2" id="KW-1185">Reference proteome</keyword>
<evidence type="ECO:0000313" key="2">
    <source>
        <dbReference type="Proteomes" id="UP000185669"/>
    </source>
</evidence>
<proteinExistence type="predicted"/>
<protein>
    <recommendedName>
        <fullName evidence="3">Apea-like HEPN domain-containing protein</fullName>
    </recommendedName>
</protein>
<dbReference type="RefSeq" id="WP_076543407.1">
    <property type="nucleotide sequence ID" value="NZ_FTNC01000001.1"/>
</dbReference>